<evidence type="ECO:0000313" key="3">
    <source>
        <dbReference type="EMBL" id="CAD7654563.1"/>
    </source>
</evidence>
<organism evidence="3">
    <name type="scientific">Oppiella nova</name>
    <dbReference type="NCBI Taxonomy" id="334625"/>
    <lineage>
        <taxon>Eukaryota</taxon>
        <taxon>Metazoa</taxon>
        <taxon>Ecdysozoa</taxon>
        <taxon>Arthropoda</taxon>
        <taxon>Chelicerata</taxon>
        <taxon>Arachnida</taxon>
        <taxon>Acari</taxon>
        <taxon>Acariformes</taxon>
        <taxon>Sarcoptiformes</taxon>
        <taxon>Oribatida</taxon>
        <taxon>Brachypylina</taxon>
        <taxon>Oppioidea</taxon>
        <taxon>Oppiidae</taxon>
        <taxon>Oppiella</taxon>
    </lineage>
</organism>
<accession>A0A7R9M6M7</accession>
<proteinExistence type="predicted"/>
<feature type="transmembrane region" description="Helical" evidence="1">
    <location>
        <begin position="117"/>
        <end position="135"/>
    </location>
</feature>
<protein>
    <recommendedName>
        <fullName evidence="2">Fibronectin type-III domain-containing protein</fullName>
    </recommendedName>
</protein>
<keyword evidence="1" id="KW-1133">Transmembrane helix</keyword>
<reference evidence="3" key="1">
    <citation type="submission" date="2020-11" db="EMBL/GenBank/DDBJ databases">
        <authorList>
            <person name="Tran Van P."/>
        </authorList>
    </citation>
    <scope>NUCLEOTIDE SEQUENCE</scope>
</reference>
<sequence length="277" mass="31414">PPAVRVNWQFDWHLITKNNKIRAFQIVYNPVKSRFRIIQEVSPRVLNLTLDRLAPGSEYQLHLNSVTESGDSNSSRIVHFVAPDNDSRRFSRIGLNHPIHTDPNEAPEGFRVKEDEVIIVVIVLAAWVGCILLFFNKWGKIRMLEPYQPAYRETFSNSVHSLHPKTSRMNTCTSATAPTHMHSTESRASLLCDRDLLIHHNRLVGSGQLYQCASGATYHNPAYRPRLNSVFVGSFSHRDSLSPEPQMPRKVKSAEDLKSLVVQVTDYNMPSTSTSVI</sequence>
<dbReference type="OrthoDB" id="6424355at2759"/>
<dbReference type="PROSITE" id="PS50853">
    <property type="entry name" value="FN3"/>
    <property type="match status" value="1"/>
</dbReference>
<evidence type="ECO:0000313" key="4">
    <source>
        <dbReference type="Proteomes" id="UP000728032"/>
    </source>
</evidence>
<dbReference type="AlphaFoldDB" id="A0A7R9M6M7"/>
<feature type="non-terminal residue" evidence="3">
    <location>
        <position position="1"/>
    </location>
</feature>
<dbReference type="CDD" id="cd00063">
    <property type="entry name" value="FN3"/>
    <property type="match status" value="1"/>
</dbReference>
<keyword evidence="4" id="KW-1185">Reference proteome</keyword>
<dbReference type="Gene3D" id="2.60.40.10">
    <property type="entry name" value="Immunoglobulins"/>
    <property type="match status" value="1"/>
</dbReference>
<dbReference type="InterPro" id="IPR003961">
    <property type="entry name" value="FN3_dom"/>
</dbReference>
<gene>
    <name evidence="3" type="ORF">ONB1V03_LOCUS11210</name>
</gene>
<feature type="domain" description="Fibronectin type-III" evidence="2">
    <location>
        <begin position="1"/>
        <end position="85"/>
    </location>
</feature>
<dbReference type="InterPro" id="IPR036116">
    <property type="entry name" value="FN3_sf"/>
</dbReference>
<dbReference type="PANTHER" id="PTHR21104:SF1">
    <property type="entry name" value="FIBRONECTIN TYPE III DOMAIN-CONTAINING PROTEIN"/>
    <property type="match status" value="1"/>
</dbReference>
<dbReference type="Pfam" id="PF16066">
    <property type="entry name" value="DUF4808"/>
    <property type="match status" value="1"/>
</dbReference>
<evidence type="ECO:0000256" key="1">
    <source>
        <dbReference type="SAM" id="Phobius"/>
    </source>
</evidence>
<dbReference type="EMBL" id="OC923002">
    <property type="protein sequence ID" value="CAD7654563.1"/>
    <property type="molecule type" value="Genomic_DNA"/>
</dbReference>
<name>A0A7R9M6M7_9ACAR</name>
<dbReference type="Proteomes" id="UP000728032">
    <property type="component" value="Unassembled WGS sequence"/>
</dbReference>
<keyword evidence="1" id="KW-0812">Transmembrane</keyword>
<dbReference type="InterPro" id="IPR013783">
    <property type="entry name" value="Ig-like_fold"/>
</dbReference>
<evidence type="ECO:0000259" key="2">
    <source>
        <dbReference type="PROSITE" id="PS50853"/>
    </source>
</evidence>
<dbReference type="SUPFAM" id="SSF49265">
    <property type="entry name" value="Fibronectin type III"/>
    <property type="match status" value="1"/>
</dbReference>
<dbReference type="EMBL" id="CAJPVJ010008177">
    <property type="protein sequence ID" value="CAG2171750.1"/>
    <property type="molecule type" value="Genomic_DNA"/>
</dbReference>
<dbReference type="PANTHER" id="PTHR21104">
    <property type="entry name" value="FIBRONECTIN TYPE III DOMAIN-CONTAINING PROTEIN"/>
    <property type="match status" value="1"/>
</dbReference>
<dbReference type="InterPro" id="IPR032073">
    <property type="entry name" value="FNDC5_C"/>
</dbReference>
<keyword evidence="1" id="KW-0472">Membrane</keyword>